<dbReference type="GO" id="GO:0016020">
    <property type="term" value="C:membrane"/>
    <property type="evidence" value="ECO:0007669"/>
    <property type="project" value="UniProtKB-SubCell"/>
</dbReference>
<evidence type="ECO:0000259" key="7">
    <source>
        <dbReference type="Pfam" id="PF06916"/>
    </source>
</evidence>
<keyword evidence="2 6" id="KW-0812">Transmembrane</keyword>
<proteinExistence type="predicted"/>
<evidence type="ECO:0000313" key="8">
    <source>
        <dbReference type="Proteomes" id="UP000694866"/>
    </source>
</evidence>
<dbReference type="Pfam" id="PF06916">
    <property type="entry name" value="FAM210A-B_dom"/>
    <property type="match status" value="1"/>
</dbReference>
<dbReference type="GeneID" id="105263487"/>
<dbReference type="KEGG" id="fas:105263487"/>
<dbReference type="PANTHER" id="PTHR21377">
    <property type="entry name" value="PROTEIN FAM210B, MITOCHONDRIAL"/>
    <property type="match status" value="1"/>
</dbReference>
<comment type="subcellular location">
    <subcellularLocation>
        <location evidence="1">Membrane</location>
        <topology evidence="1">Single-pass membrane protein</topology>
    </subcellularLocation>
</comment>
<evidence type="ECO:0000256" key="4">
    <source>
        <dbReference type="ARBA" id="ARBA00023054"/>
    </source>
</evidence>
<keyword evidence="3 6" id="KW-1133">Transmembrane helix</keyword>
<dbReference type="AlphaFoldDB" id="A0A9R1SVU0"/>
<evidence type="ECO:0000256" key="3">
    <source>
        <dbReference type="ARBA" id="ARBA00022989"/>
    </source>
</evidence>
<organism evidence="8 9">
    <name type="scientific">Fopius arisanus</name>
    <dbReference type="NCBI Taxonomy" id="64838"/>
    <lineage>
        <taxon>Eukaryota</taxon>
        <taxon>Metazoa</taxon>
        <taxon>Ecdysozoa</taxon>
        <taxon>Arthropoda</taxon>
        <taxon>Hexapoda</taxon>
        <taxon>Insecta</taxon>
        <taxon>Pterygota</taxon>
        <taxon>Neoptera</taxon>
        <taxon>Endopterygota</taxon>
        <taxon>Hymenoptera</taxon>
        <taxon>Apocrita</taxon>
        <taxon>Ichneumonoidea</taxon>
        <taxon>Braconidae</taxon>
        <taxon>Opiinae</taxon>
        <taxon>Fopius</taxon>
    </lineage>
</organism>
<evidence type="ECO:0000313" key="9">
    <source>
        <dbReference type="RefSeq" id="XP_011298023.1"/>
    </source>
</evidence>
<feature type="transmembrane region" description="Helical" evidence="6">
    <location>
        <begin position="117"/>
        <end position="140"/>
    </location>
</feature>
<dbReference type="InterPro" id="IPR009688">
    <property type="entry name" value="FAM210A/B-like_dom"/>
</dbReference>
<evidence type="ECO:0000256" key="5">
    <source>
        <dbReference type="ARBA" id="ARBA00023136"/>
    </source>
</evidence>
<reference evidence="9" key="1">
    <citation type="submission" date="2025-08" db="UniProtKB">
        <authorList>
            <consortium name="RefSeq"/>
        </authorList>
    </citation>
    <scope>IDENTIFICATION</scope>
    <source>
        <strain evidence="9">USDA-PBARC FA_bdor</strain>
        <tissue evidence="9">Whole organism</tissue>
    </source>
</reference>
<keyword evidence="5 6" id="KW-0472">Membrane</keyword>
<keyword evidence="4" id="KW-0175">Coiled coil</keyword>
<gene>
    <name evidence="9" type="primary">LOC105263487</name>
</gene>
<evidence type="ECO:0000256" key="2">
    <source>
        <dbReference type="ARBA" id="ARBA00022692"/>
    </source>
</evidence>
<dbReference type="OrthoDB" id="5874039at2759"/>
<dbReference type="PANTHER" id="PTHR21377:SF1">
    <property type="entry name" value="PROTEIN FAM210A"/>
    <property type="match status" value="1"/>
</dbReference>
<protein>
    <submittedName>
        <fullName evidence="9">Uncharacterized protein C18orf19 homolog A isoform X1</fullName>
    </submittedName>
</protein>
<accession>A0A9R1SVU0</accession>
<evidence type="ECO:0000256" key="6">
    <source>
        <dbReference type="SAM" id="Phobius"/>
    </source>
</evidence>
<evidence type="ECO:0000256" key="1">
    <source>
        <dbReference type="ARBA" id="ARBA00004167"/>
    </source>
</evidence>
<dbReference type="GO" id="GO:0005739">
    <property type="term" value="C:mitochondrion"/>
    <property type="evidence" value="ECO:0007669"/>
    <property type="project" value="TreeGrafter"/>
</dbReference>
<sequence length="265" mass="30930">MEFVMSRSVNRAGIFLRSYANLGVPNTLRNIRCFCQFYDTRWSDRVYDDRSRNSISWHNYTSNSLQQFRHLRNHESIGRTISPVYYCTAPKDQGLSPPEAPKKVSIFQKMKQLTKDYWHILIPVHIVTSIGWVSIFYVAAKNGVDVIQLMEYLHMSEKYINIIKNSNAGHWAVVYALYKIFTPLRYTVTVGGTTLSIRYLDRLGIMKFRRSTENIRKKLPRHRVRAVPATQAKKTKTRLAPRKSKAINRAHNLESLKLTEQKLPH</sequence>
<feature type="domain" description="DUF1279" evidence="7">
    <location>
        <begin position="108"/>
        <end position="194"/>
    </location>
</feature>
<keyword evidence="8" id="KW-1185">Reference proteome</keyword>
<dbReference type="RefSeq" id="XP_011298023.1">
    <property type="nucleotide sequence ID" value="XM_011299721.1"/>
</dbReference>
<dbReference type="InterPro" id="IPR045866">
    <property type="entry name" value="FAM210A/B-like"/>
</dbReference>
<name>A0A9R1SVU0_9HYME</name>
<dbReference type="Proteomes" id="UP000694866">
    <property type="component" value="Unplaced"/>
</dbReference>